<keyword evidence="2" id="KW-0964">Secreted</keyword>
<feature type="chain" id="PRO_5008898896" description="VWFC domain-containing protein" evidence="5">
    <location>
        <begin position="20"/>
        <end position="1571"/>
    </location>
</feature>
<evidence type="ECO:0000313" key="8">
    <source>
        <dbReference type="Proteomes" id="UP000186922"/>
    </source>
</evidence>
<dbReference type="Gene3D" id="6.20.200.20">
    <property type="match status" value="1"/>
</dbReference>
<gene>
    <name evidence="7" type="primary">RvY_14535-1</name>
    <name evidence="7" type="synonym">RvY_14535.1</name>
    <name evidence="7" type="ORF">RvY_14535</name>
</gene>
<feature type="signal peptide" evidence="5">
    <location>
        <begin position="1"/>
        <end position="19"/>
    </location>
</feature>
<dbReference type="InterPro" id="IPR052424">
    <property type="entry name" value="Kielin_Chordin-BMP_Reg"/>
</dbReference>
<evidence type="ECO:0000256" key="4">
    <source>
        <dbReference type="SAM" id="MobiDB-lite"/>
    </source>
</evidence>
<feature type="compositionally biased region" description="Polar residues" evidence="4">
    <location>
        <begin position="331"/>
        <end position="340"/>
    </location>
</feature>
<dbReference type="InterPro" id="IPR001007">
    <property type="entry name" value="VWF_dom"/>
</dbReference>
<feature type="compositionally biased region" description="Low complexity" evidence="4">
    <location>
        <begin position="1177"/>
        <end position="1244"/>
    </location>
</feature>
<feature type="region of interest" description="Disordered" evidence="4">
    <location>
        <begin position="1177"/>
        <end position="1252"/>
    </location>
</feature>
<feature type="compositionally biased region" description="Polar residues" evidence="4">
    <location>
        <begin position="350"/>
        <end position="361"/>
    </location>
</feature>
<feature type="compositionally biased region" description="Polar residues" evidence="4">
    <location>
        <begin position="814"/>
        <end position="826"/>
    </location>
</feature>
<dbReference type="EMBL" id="BDGG01000010">
    <property type="protein sequence ID" value="GAV04223.1"/>
    <property type="molecule type" value="Genomic_DNA"/>
</dbReference>
<accession>A0A1D1VVG8</accession>
<dbReference type="SUPFAM" id="SSF57603">
    <property type="entry name" value="FnI-like domain"/>
    <property type="match status" value="5"/>
</dbReference>
<comment type="caution">
    <text evidence="7">The sequence shown here is derived from an EMBL/GenBank/DDBJ whole genome shotgun (WGS) entry which is preliminary data.</text>
</comment>
<feature type="region of interest" description="Disordered" evidence="4">
    <location>
        <begin position="814"/>
        <end position="843"/>
    </location>
</feature>
<keyword evidence="8" id="KW-1185">Reference proteome</keyword>
<feature type="domain" description="VWFC" evidence="6">
    <location>
        <begin position="213"/>
        <end position="275"/>
    </location>
</feature>
<organism evidence="7 8">
    <name type="scientific">Ramazzottius varieornatus</name>
    <name type="common">Water bear</name>
    <name type="synonym">Tardigrade</name>
    <dbReference type="NCBI Taxonomy" id="947166"/>
    <lineage>
        <taxon>Eukaryota</taxon>
        <taxon>Metazoa</taxon>
        <taxon>Ecdysozoa</taxon>
        <taxon>Tardigrada</taxon>
        <taxon>Eutardigrada</taxon>
        <taxon>Parachela</taxon>
        <taxon>Hypsibioidea</taxon>
        <taxon>Ramazzottiidae</taxon>
        <taxon>Ramazzottius</taxon>
    </lineage>
</organism>
<feature type="domain" description="VWFC" evidence="6">
    <location>
        <begin position="49"/>
        <end position="113"/>
    </location>
</feature>
<feature type="region of interest" description="Disordered" evidence="4">
    <location>
        <begin position="386"/>
        <end position="442"/>
    </location>
</feature>
<dbReference type="GO" id="GO:0005576">
    <property type="term" value="C:extracellular region"/>
    <property type="evidence" value="ECO:0007669"/>
    <property type="project" value="UniProtKB-SubCell"/>
</dbReference>
<reference evidence="7 8" key="1">
    <citation type="journal article" date="2016" name="Nat. Commun.">
        <title>Extremotolerant tardigrade genome and improved radiotolerance of human cultured cells by tardigrade-unique protein.</title>
        <authorList>
            <person name="Hashimoto T."/>
            <person name="Horikawa D.D."/>
            <person name="Saito Y."/>
            <person name="Kuwahara H."/>
            <person name="Kozuka-Hata H."/>
            <person name="Shin-I T."/>
            <person name="Minakuchi Y."/>
            <person name="Ohishi K."/>
            <person name="Motoyama A."/>
            <person name="Aizu T."/>
            <person name="Enomoto A."/>
            <person name="Kondo K."/>
            <person name="Tanaka S."/>
            <person name="Hara Y."/>
            <person name="Koshikawa S."/>
            <person name="Sagara H."/>
            <person name="Miura T."/>
            <person name="Yokobori S."/>
            <person name="Miyagawa K."/>
            <person name="Suzuki Y."/>
            <person name="Kubo T."/>
            <person name="Oyama M."/>
            <person name="Kohara Y."/>
            <person name="Fujiyama A."/>
            <person name="Arakawa K."/>
            <person name="Katayama T."/>
            <person name="Toyoda A."/>
            <person name="Kunieda T."/>
        </authorList>
    </citation>
    <scope>NUCLEOTIDE SEQUENCE [LARGE SCALE GENOMIC DNA]</scope>
    <source>
        <strain evidence="7 8">YOKOZUNA-1</strain>
    </source>
</reference>
<dbReference type="PANTHER" id="PTHR46698:SF3">
    <property type="entry name" value="TENECTIN ISOFORM 1-RELATED"/>
    <property type="match status" value="1"/>
</dbReference>
<evidence type="ECO:0000256" key="1">
    <source>
        <dbReference type="ARBA" id="ARBA00004613"/>
    </source>
</evidence>
<evidence type="ECO:0000256" key="3">
    <source>
        <dbReference type="ARBA" id="ARBA00022729"/>
    </source>
</evidence>
<feature type="compositionally biased region" description="Low complexity" evidence="4">
    <location>
        <begin position="390"/>
        <end position="407"/>
    </location>
</feature>
<dbReference type="STRING" id="947166.A0A1D1VVG8"/>
<proteinExistence type="predicted"/>
<dbReference type="OrthoDB" id="10068079at2759"/>
<dbReference type="SMART" id="SM00214">
    <property type="entry name" value="VWC"/>
    <property type="match status" value="4"/>
</dbReference>
<feature type="region of interest" description="Disordered" evidence="4">
    <location>
        <begin position="324"/>
        <end position="361"/>
    </location>
</feature>
<evidence type="ECO:0000313" key="7">
    <source>
        <dbReference type="EMBL" id="GAV04223.1"/>
    </source>
</evidence>
<dbReference type="PANTHER" id="PTHR46698">
    <property type="entry name" value="CROSSVEINLESS 2"/>
    <property type="match status" value="1"/>
</dbReference>
<evidence type="ECO:0000256" key="2">
    <source>
        <dbReference type="ARBA" id="ARBA00022525"/>
    </source>
</evidence>
<dbReference type="PROSITE" id="PS50184">
    <property type="entry name" value="VWFC_2"/>
    <property type="match status" value="2"/>
</dbReference>
<dbReference type="Proteomes" id="UP000186922">
    <property type="component" value="Unassembled WGS sequence"/>
</dbReference>
<evidence type="ECO:0000259" key="6">
    <source>
        <dbReference type="PROSITE" id="PS50184"/>
    </source>
</evidence>
<keyword evidence="3 5" id="KW-0732">Signal</keyword>
<evidence type="ECO:0000256" key="5">
    <source>
        <dbReference type="SAM" id="SignalP"/>
    </source>
</evidence>
<protein>
    <recommendedName>
        <fullName evidence="6">VWFC domain-containing protein</fullName>
    </recommendedName>
</protein>
<name>A0A1D1VVG8_RAMVA</name>
<comment type="subcellular location">
    <subcellularLocation>
        <location evidence="1">Secreted</location>
    </subcellularLocation>
</comment>
<sequence>MWTVIRALVFLCCYGFVLAANYANTAKSYRRPEARMQMQDLLGALGARPTCLHEGRWYYERSVIPTIDSCINCRCESGMVRCNMTLCPMYPNVQEGCQLLHQDGSCCPQLVCNENATKKLSNVPEIHEATLLGCTYNDYEFGLGDFIPTSDPCQACYCIHNKTQCVHQNCALPESSREGCRPVYHHGICCPTRYDCSEAMAVPPTHRPFSNADGCVVDNKLYDEGEAIPSGKSCQHCYCMKGEMICAMQKCDTPMAGCVPVLRDGQCCPERYECPNATSTTMASLDVSNSLNLVNNSQNGQLELHILLDNKQPTERLTSTTRALEEENELEGSSHTTSASVFPVAENQRRTPASQDIPTVTPSKAKFAFQSANGTAQPFGQLKLRLNGTSSDSESSSVSASELLNSAQPLVSRPGTGSGDSNLSSGGIRWNRPQMTSGSAFSSGQSSAFSSFVNANGNNRLITHAVSGSQIMNPQDKGEAILVNQSFNITSPTSTTASVSIKINGNNVIVSSGSKAALAGAAGTSSQGSKTLLPVDPSQFDAFEGLTGQQVQPQSNNKGQMNTFVNGAPIDPTNPTEIEGAASVSNPSSLEKLVVQVPYSHLTEYGLAVDPTAADAYYGQLSTKPQGSLSLNQKDNQVPIDPTESAGVEGIVKPSQATHPVTFQLTNDTALTVNIRGPPLNSHPAVDLTSPTDVEGGLSMQGPTIKAAISAIPMDPDMTSKVEGVLKPTAPGVTAVSSSNAVPLDPTLATEIEGALSTIKEPRPSQAVPLDPTQATEIEGVLSTLKEVRPAFGLAPTDPSYGEQVEGLVQARPSNQNEIGSSSGTPLNKAGGGEQSVRKGGVAGVPVDPTIASSDVIEGILPPSDLPPLNQNLAYLHPSDPTMTDNIEGMPKLKPAVSSIFLPIEPTSADRFAGIATASTNKSGNSAAEPLPADSVEGVWQWSHPLTDNLNAVPGAVQISVSTQRANGTEILSHTGNSSLIAIAGNTKLNITSSLMNSTLFPASAAMLGIQLNGSLPANMVVSVNSNKGLRPLQLAKPTSGSALTDDDNTTDSTVIQIAVEPNSGDDYEGQLHKVDANVKNQGVEPNPTDDYEGIQRPSDLNQVIIADSQTTTVRSTTIPTPPSRWVIQTNNAQRTQVNKTVGLPGSNNQWGVPIQIIRYNAADILTKVTTNTTTATTTQASVSSSARPSSTSRSSSSSQRISQSTTSKPSSATTSPLTTRTTITASTSTSTSRNLVTSSTTSSPVPLAEDGHDEIKSIIQPGNIDQISSMRVNENPRTTTRKPATTSAQVALTGLEQGSTVGSSRNGSGIPVISGFEPGEPLTGIYERGCFFDGAYYRNYQSIPTNDIQVGSLYDPCLVRLCKEGVVLGPSEQRCPPPIDGCFSTSIPGVCCPVYLCPNYLERNETSYTLRAASGDTLNTEKTKMALAKFCRVGPRFLALNERVVHVMGIQCQTCTCKPKGIVCEPGCAQNLLIATEAPEVITPRIFPTLSPTTTQPTTTLPTTVPPITEPPGSRSCVIQKKRFRNGEEVSFDDPCHMCSCMDGLIICKVNRRGCRSSRIINALDSFPFL</sequence>
<dbReference type="Gene3D" id="2.10.70.10">
    <property type="entry name" value="Complement Module, domain 1"/>
    <property type="match status" value="2"/>
</dbReference>